<dbReference type="InterPro" id="IPR036397">
    <property type="entry name" value="RNaseH_sf"/>
</dbReference>
<evidence type="ECO:0000313" key="2">
    <source>
        <dbReference type="EMBL" id="GMN42897.1"/>
    </source>
</evidence>
<sequence>MSDLEVFCVLAWSIWEAQNKWIHHREFFSPLTILENVGRFLGAYHSYDKAVVRQPLSTSCEIGVWHKPTIGLKLNVDAACRPGVEFIGIGACIRDSEGIVLACLARRMFGRFSPHLAEGLALREGLAFTRSCGFKLNSVKSDAANLVKAVNESD</sequence>
<dbReference type="CDD" id="cd06222">
    <property type="entry name" value="RNase_H_like"/>
    <property type="match status" value="1"/>
</dbReference>
<evidence type="ECO:0000313" key="3">
    <source>
        <dbReference type="Proteomes" id="UP001187192"/>
    </source>
</evidence>
<dbReference type="GO" id="GO:0003676">
    <property type="term" value="F:nucleic acid binding"/>
    <property type="evidence" value="ECO:0007669"/>
    <property type="project" value="InterPro"/>
</dbReference>
<dbReference type="PANTHER" id="PTHR47074">
    <property type="entry name" value="BNAC02G40300D PROTEIN"/>
    <property type="match status" value="1"/>
</dbReference>
<feature type="domain" description="RNase H type-1" evidence="1">
    <location>
        <begin position="75"/>
        <end position="152"/>
    </location>
</feature>
<protein>
    <recommendedName>
        <fullName evidence="1">RNase H type-1 domain-containing protein</fullName>
    </recommendedName>
</protein>
<proteinExistence type="predicted"/>
<dbReference type="SUPFAM" id="SSF53098">
    <property type="entry name" value="Ribonuclease H-like"/>
    <property type="match status" value="1"/>
</dbReference>
<dbReference type="InterPro" id="IPR044730">
    <property type="entry name" value="RNase_H-like_dom_plant"/>
</dbReference>
<name>A0AA88D5Y5_FICCA</name>
<dbReference type="GO" id="GO:0004523">
    <property type="term" value="F:RNA-DNA hybrid ribonuclease activity"/>
    <property type="evidence" value="ECO:0007669"/>
    <property type="project" value="InterPro"/>
</dbReference>
<accession>A0AA88D5Y5</accession>
<dbReference type="InterPro" id="IPR052929">
    <property type="entry name" value="RNase_H-like_EbsB-rel"/>
</dbReference>
<dbReference type="Proteomes" id="UP001187192">
    <property type="component" value="Unassembled WGS sequence"/>
</dbReference>
<gene>
    <name evidence="2" type="ORF">TIFTF001_012107</name>
</gene>
<comment type="caution">
    <text evidence="2">The sequence shown here is derived from an EMBL/GenBank/DDBJ whole genome shotgun (WGS) entry which is preliminary data.</text>
</comment>
<organism evidence="2 3">
    <name type="scientific">Ficus carica</name>
    <name type="common">Common fig</name>
    <dbReference type="NCBI Taxonomy" id="3494"/>
    <lineage>
        <taxon>Eukaryota</taxon>
        <taxon>Viridiplantae</taxon>
        <taxon>Streptophyta</taxon>
        <taxon>Embryophyta</taxon>
        <taxon>Tracheophyta</taxon>
        <taxon>Spermatophyta</taxon>
        <taxon>Magnoliopsida</taxon>
        <taxon>eudicotyledons</taxon>
        <taxon>Gunneridae</taxon>
        <taxon>Pentapetalae</taxon>
        <taxon>rosids</taxon>
        <taxon>fabids</taxon>
        <taxon>Rosales</taxon>
        <taxon>Moraceae</taxon>
        <taxon>Ficeae</taxon>
        <taxon>Ficus</taxon>
    </lineage>
</organism>
<evidence type="ECO:0000259" key="1">
    <source>
        <dbReference type="Pfam" id="PF13456"/>
    </source>
</evidence>
<dbReference type="InterPro" id="IPR002156">
    <property type="entry name" value="RNaseH_domain"/>
</dbReference>
<dbReference type="EMBL" id="BTGU01000015">
    <property type="protein sequence ID" value="GMN42897.1"/>
    <property type="molecule type" value="Genomic_DNA"/>
</dbReference>
<dbReference type="InterPro" id="IPR012337">
    <property type="entry name" value="RNaseH-like_sf"/>
</dbReference>
<dbReference type="Gene3D" id="3.30.420.10">
    <property type="entry name" value="Ribonuclease H-like superfamily/Ribonuclease H"/>
    <property type="match status" value="1"/>
</dbReference>
<dbReference type="AlphaFoldDB" id="A0AA88D5Y5"/>
<dbReference type="PANTHER" id="PTHR47074:SF11">
    <property type="entry name" value="REVERSE TRANSCRIPTASE-LIKE PROTEIN"/>
    <property type="match status" value="1"/>
</dbReference>
<reference evidence="2" key="1">
    <citation type="submission" date="2023-07" db="EMBL/GenBank/DDBJ databases">
        <title>draft genome sequence of fig (Ficus carica).</title>
        <authorList>
            <person name="Takahashi T."/>
            <person name="Nishimura K."/>
        </authorList>
    </citation>
    <scope>NUCLEOTIDE SEQUENCE</scope>
</reference>
<keyword evidence="3" id="KW-1185">Reference proteome</keyword>
<dbReference type="Pfam" id="PF13456">
    <property type="entry name" value="RVT_3"/>
    <property type="match status" value="1"/>
</dbReference>